<proteinExistence type="predicted"/>
<evidence type="ECO:0000313" key="5">
    <source>
        <dbReference type="EMBL" id="KAK2156487.1"/>
    </source>
</evidence>
<dbReference type="PROSITE" id="PS50026">
    <property type="entry name" value="EGF_3"/>
    <property type="match status" value="1"/>
</dbReference>
<accession>A0AAD9N465</accession>
<dbReference type="EMBL" id="JAODUP010000212">
    <property type="protein sequence ID" value="KAK2156487.1"/>
    <property type="molecule type" value="Genomic_DNA"/>
</dbReference>
<feature type="signal peptide" evidence="2">
    <location>
        <begin position="1"/>
        <end position="29"/>
    </location>
</feature>
<comment type="caution">
    <text evidence="1">Lacks conserved residue(s) required for the propagation of feature annotation.</text>
</comment>
<dbReference type="PANTHER" id="PTHR19143">
    <property type="entry name" value="FIBRINOGEN/TENASCIN/ANGIOPOEITIN"/>
    <property type="match status" value="1"/>
</dbReference>
<keyword evidence="6" id="KW-1185">Reference proteome</keyword>
<evidence type="ECO:0000259" key="4">
    <source>
        <dbReference type="PROSITE" id="PS51406"/>
    </source>
</evidence>
<feature type="domain" description="EGF-like" evidence="3">
    <location>
        <begin position="112"/>
        <end position="151"/>
    </location>
</feature>
<dbReference type="InterPro" id="IPR036056">
    <property type="entry name" value="Fibrinogen-like_C"/>
</dbReference>
<dbReference type="InterPro" id="IPR002181">
    <property type="entry name" value="Fibrinogen_a/b/g_C_dom"/>
</dbReference>
<feature type="disulfide bond" evidence="1">
    <location>
        <begin position="122"/>
        <end position="139"/>
    </location>
</feature>
<feature type="disulfide bond" evidence="1">
    <location>
        <begin position="141"/>
        <end position="150"/>
    </location>
</feature>
<keyword evidence="1" id="KW-1015">Disulfide bond</keyword>
<feature type="domain" description="Fibrinogen C-terminal" evidence="4">
    <location>
        <begin position="141"/>
        <end position="286"/>
    </location>
</feature>
<dbReference type="Proteomes" id="UP001208570">
    <property type="component" value="Unassembled WGS sequence"/>
</dbReference>
<protein>
    <submittedName>
        <fullName evidence="5">Uncharacterized protein</fullName>
    </submittedName>
</protein>
<name>A0AAD9N465_9ANNE</name>
<dbReference type="InterPro" id="IPR014716">
    <property type="entry name" value="Fibrinogen_a/b/g_C_1"/>
</dbReference>
<reference evidence="5" key="1">
    <citation type="journal article" date="2023" name="Mol. Biol. Evol.">
        <title>Third-Generation Sequencing Reveals the Adaptive Role of the Epigenome in Three Deep-Sea Polychaetes.</title>
        <authorList>
            <person name="Perez M."/>
            <person name="Aroh O."/>
            <person name="Sun Y."/>
            <person name="Lan Y."/>
            <person name="Juniper S.K."/>
            <person name="Young C.R."/>
            <person name="Angers B."/>
            <person name="Qian P.Y."/>
        </authorList>
    </citation>
    <scope>NUCLEOTIDE SEQUENCE</scope>
    <source>
        <strain evidence="5">P08H-3</strain>
    </source>
</reference>
<dbReference type="PROSITE" id="PS51406">
    <property type="entry name" value="FIBRINOGEN_C_2"/>
    <property type="match status" value="1"/>
</dbReference>
<feature type="chain" id="PRO_5042213613" evidence="2">
    <location>
        <begin position="30"/>
        <end position="286"/>
    </location>
</feature>
<dbReference type="SMART" id="SM00186">
    <property type="entry name" value="FBG"/>
    <property type="match status" value="1"/>
</dbReference>
<dbReference type="Gene3D" id="3.90.215.10">
    <property type="entry name" value="Gamma Fibrinogen, chain A, domain 1"/>
    <property type="match status" value="1"/>
</dbReference>
<dbReference type="Pfam" id="PF00147">
    <property type="entry name" value="Fibrinogen_C"/>
    <property type="match status" value="1"/>
</dbReference>
<sequence>MSPMLTRMNNLMVLLVSWLGMMLVYNGDTIDMKRTVQYKQIQNLPSDECKIGDISAIPALPICLIRCSEEADCLTVVYEGNTCSWYKSCELVHDKGPEQEIMTKTEVETITHLEVCEKMMPCEHGEACISTIFYPFFTCRCKLWCQGSRCEECYSIPGLFASKTAMTLSTGKAVEALFEDGWILLMRRQDGSVDFADKLWNDYKDGFGQLGEEFWLGNEKIHDLTTNASYRVRFDFVTFDGRWTYAEYSTFMIGPETDNYRLKIGGYSGTACNDIYLIYWIFIDNI</sequence>
<dbReference type="InterPro" id="IPR000742">
    <property type="entry name" value="EGF"/>
</dbReference>
<dbReference type="InterPro" id="IPR050373">
    <property type="entry name" value="Fibrinogen_C-term_domain"/>
</dbReference>
<evidence type="ECO:0000256" key="2">
    <source>
        <dbReference type="SAM" id="SignalP"/>
    </source>
</evidence>
<evidence type="ECO:0000256" key="1">
    <source>
        <dbReference type="PROSITE-ProRule" id="PRU00076"/>
    </source>
</evidence>
<evidence type="ECO:0000259" key="3">
    <source>
        <dbReference type="PROSITE" id="PS50026"/>
    </source>
</evidence>
<dbReference type="AlphaFoldDB" id="A0AAD9N465"/>
<dbReference type="SUPFAM" id="SSF56496">
    <property type="entry name" value="Fibrinogen C-terminal domain-like"/>
    <property type="match status" value="1"/>
</dbReference>
<gene>
    <name evidence="5" type="ORF">LSH36_212g04000</name>
</gene>
<comment type="caution">
    <text evidence="5">The sequence shown here is derived from an EMBL/GenBank/DDBJ whole genome shotgun (WGS) entry which is preliminary data.</text>
</comment>
<organism evidence="5 6">
    <name type="scientific">Paralvinella palmiformis</name>
    <dbReference type="NCBI Taxonomy" id="53620"/>
    <lineage>
        <taxon>Eukaryota</taxon>
        <taxon>Metazoa</taxon>
        <taxon>Spiralia</taxon>
        <taxon>Lophotrochozoa</taxon>
        <taxon>Annelida</taxon>
        <taxon>Polychaeta</taxon>
        <taxon>Sedentaria</taxon>
        <taxon>Canalipalpata</taxon>
        <taxon>Terebellida</taxon>
        <taxon>Terebelliformia</taxon>
        <taxon>Alvinellidae</taxon>
        <taxon>Paralvinella</taxon>
    </lineage>
</organism>
<dbReference type="PROSITE" id="PS00022">
    <property type="entry name" value="EGF_1"/>
    <property type="match status" value="1"/>
</dbReference>
<keyword evidence="1" id="KW-0245">EGF-like domain</keyword>
<evidence type="ECO:0000313" key="6">
    <source>
        <dbReference type="Proteomes" id="UP001208570"/>
    </source>
</evidence>
<keyword evidence="2" id="KW-0732">Signal</keyword>